<sequence length="71" mass="8113">MFEDAINCRWGCSSHSWTFFNPAMFLWLRSQVLSWWLCSCGARVPSTCAEELLVRPLLCATLVSQLDTVLD</sequence>
<keyword evidence="1" id="KW-0732">Signal</keyword>
<accession>A0A8T0HM45</accession>
<feature type="signal peptide" evidence="1">
    <location>
        <begin position="1"/>
        <end position="42"/>
    </location>
</feature>
<dbReference type="AlphaFoldDB" id="A0A8T0HM45"/>
<evidence type="ECO:0000256" key="1">
    <source>
        <dbReference type="SAM" id="SignalP"/>
    </source>
</evidence>
<keyword evidence="3" id="KW-1185">Reference proteome</keyword>
<feature type="chain" id="PRO_5035769311" evidence="1">
    <location>
        <begin position="43"/>
        <end position="71"/>
    </location>
</feature>
<reference evidence="2" key="1">
    <citation type="submission" date="2020-06" db="EMBL/GenBank/DDBJ databases">
        <title>WGS assembly of Ceratodon purpureus strain R40.</title>
        <authorList>
            <person name="Carey S.B."/>
            <person name="Jenkins J."/>
            <person name="Shu S."/>
            <person name="Lovell J.T."/>
            <person name="Sreedasyam A."/>
            <person name="Maumus F."/>
            <person name="Tiley G.P."/>
            <person name="Fernandez-Pozo N."/>
            <person name="Barry K."/>
            <person name="Chen C."/>
            <person name="Wang M."/>
            <person name="Lipzen A."/>
            <person name="Daum C."/>
            <person name="Saski C.A."/>
            <person name="Payton A.C."/>
            <person name="Mcbreen J.C."/>
            <person name="Conrad R.E."/>
            <person name="Kollar L.M."/>
            <person name="Olsson S."/>
            <person name="Huttunen S."/>
            <person name="Landis J.B."/>
            <person name="Wickett N.J."/>
            <person name="Johnson M.G."/>
            <person name="Rensing S.A."/>
            <person name="Grimwood J."/>
            <person name="Schmutz J."/>
            <person name="Mcdaniel S.F."/>
        </authorList>
    </citation>
    <scope>NUCLEOTIDE SEQUENCE</scope>
    <source>
        <strain evidence="2">R40</strain>
    </source>
</reference>
<comment type="caution">
    <text evidence="2">The sequence shown here is derived from an EMBL/GenBank/DDBJ whole genome shotgun (WGS) entry which is preliminary data.</text>
</comment>
<name>A0A8T0HM45_CERPU</name>
<dbReference type="EMBL" id="CM026426">
    <property type="protein sequence ID" value="KAG0571864.1"/>
    <property type="molecule type" value="Genomic_DNA"/>
</dbReference>
<gene>
    <name evidence="2" type="ORF">KC19_VG049300</name>
</gene>
<dbReference type="Proteomes" id="UP000822688">
    <property type="component" value="Chromosome V"/>
</dbReference>
<evidence type="ECO:0000313" key="2">
    <source>
        <dbReference type="EMBL" id="KAG0571864.1"/>
    </source>
</evidence>
<protein>
    <submittedName>
        <fullName evidence="2">Uncharacterized protein</fullName>
    </submittedName>
</protein>
<proteinExistence type="predicted"/>
<organism evidence="2 3">
    <name type="scientific">Ceratodon purpureus</name>
    <name type="common">Fire moss</name>
    <name type="synonym">Dicranum purpureum</name>
    <dbReference type="NCBI Taxonomy" id="3225"/>
    <lineage>
        <taxon>Eukaryota</taxon>
        <taxon>Viridiplantae</taxon>
        <taxon>Streptophyta</taxon>
        <taxon>Embryophyta</taxon>
        <taxon>Bryophyta</taxon>
        <taxon>Bryophytina</taxon>
        <taxon>Bryopsida</taxon>
        <taxon>Dicranidae</taxon>
        <taxon>Pseudoditrichales</taxon>
        <taxon>Ditrichaceae</taxon>
        <taxon>Ceratodon</taxon>
    </lineage>
</organism>
<evidence type="ECO:0000313" key="3">
    <source>
        <dbReference type="Proteomes" id="UP000822688"/>
    </source>
</evidence>